<sequence length="883" mass="96235">MIARICLLFALLLLTPLSFAAADTSASTTADPHRVWIDPGWRRTISRYAITFDEQGLSTTIFDFEAQALDEKGAEALARRTFRYNSYFYDLSSSELATLKADGRVIAVDERAIRDQPASTDGSSPYFDEQRQRLVAYPDVAPGDKVKGRLIYKAKRAEFPGEFAGYWSQMADQPREVMELTLDAPASKPLHVGLRNVEHEEERRGDRIVHHVLFRQETPRPREMDAGTFDDARRFEVSTFADYATLAAVLNARNAPMAQPDESLEKLSAEIVGDAADARSKVERIHNWVARNIRYVGIGLEDGGLTSQPASAVLAARYGDCKAHATILKALLAVQGIEANLVVVNAGLQYTLTEVATQNFDHAIVYVPAIDRYLDPTSSLVAFDSLPPNLGGKPALNIDKGTMGRIPVTAPQRFVLAADTEYTLHSDGTRQARSVLSGNGLGASVGRSVALGLDAGDRQNGARKLIEQAGLSGTGDYSFPNPRDLSDSYAITTNFQITKPVGLNHLERIRMLPLTDPRPSLLLLATSGPTDRAFPCRSLEYRETSSLTVPEGTNFYEKPAPVVYSKSFSGSTAYGAATGRIDVNATATLNGRTIRSSALVRFSVDAAVCPAEFAAAIKAGLDKFAEFKYGPIGLTPRPVPLVTEISAEFTDGVNAYQAQNYVRAMALLRPYAEHGNAKAQSYVGYMYESGYSVERNYAEAIRWFLMAAEQGDSYSQGKLGYAHEYGLGTARDEKVAAQWYAKAAEQGDVFGQTHLARLYRDGAGLAQDYQQAATWFSKAADQGSAWAQGNLALLYIKGRGLPLDLSRGIALLRVAADQNDSEAQYNLGYAYESGTGVPKDIREAAKWYSRASDRGNALARTRLEGLLGGGGILGHLRQLFGRL</sequence>
<evidence type="ECO:0000259" key="2">
    <source>
        <dbReference type="Pfam" id="PF01841"/>
    </source>
</evidence>
<evidence type="ECO:0000259" key="3">
    <source>
        <dbReference type="Pfam" id="PF12969"/>
    </source>
</evidence>
<dbReference type="InterPro" id="IPR052748">
    <property type="entry name" value="ISR_Activator"/>
</dbReference>
<dbReference type="PANTHER" id="PTHR45011">
    <property type="entry name" value="DAP3-BINDING CELL DEATH ENHANCER 1"/>
    <property type="match status" value="1"/>
</dbReference>
<dbReference type="SUPFAM" id="SSF54001">
    <property type="entry name" value="Cysteine proteinases"/>
    <property type="match status" value="1"/>
</dbReference>
<proteinExistence type="predicted"/>
<accession>A0A1G6X842</accession>
<dbReference type="SMART" id="SM00671">
    <property type="entry name" value="SEL1"/>
    <property type="match status" value="5"/>
</dbReference>
<dbReference type="EMBL" id="FMZW01000014">
    <property type="protein sequence ID" value="SDD73505.1"/>
    <property type="molecule type" value="Genomic_DNA"/>
</dbReference>
<feature type="domain" description="Transglutaminase-like" evidence="2">
    <location>
        <begin position="266"/>
        <end position="355"/>
    </location>
</feature>
<evidence type="ECO:0000256" key="1">
    <source>
        <dbReference type="SAM" id="SignalP"/>
    </source>
</evidence>
<dbReference type="SUPFAM" id="SSF81901">
    <property type="entry name" value="HCP-like"/>
    <property type="match status" value="1"/>
</dbReference>
<dbReference type="AlphaFoldDB" id="A0A1G6X842"/>
<dbReference type="Pfam" id="PF01841">
    <property type="entry name" value="Transglut_core"/>
    <property type="match status" value="1"/>
</dbReference>
<feature type="domain" description="DUF3857" evidence="3">
    <location>
        <begin position="56"/>
        <end position="208"/>
    </location>
</feature>
<organism evidence="4 5">
    <name type="scientific">Bradyrhizobium brasilense</name>
    <dbReference type="NCBI Taxonomy" id="1419277"/>
    <lineage>
        <taxon>Bacteria</taxon>
        <taxon>Pseudomonadati</taxon>
        <taxon>Pseudomonadota</taxon>
        <taxon>Alphaproteobacteria</taxon>
        <taxon>Hyphomicrobiales</taxon>
        <taxon>Nitrobacteraceae</taxon>
        <taxon>Bradyrhizobium</taxon>
    </lineage>
</organism>
<dbReference type="Pfam" id="PF12969">
    <property type="entry name" value="DUF3857"/>
    <property type="match status" value="1"/>
</dbReference>
<dbReference type="InterPro" id="IPR038765">
    <property type="entry name" value="Papain-like_cys_pep_sf"/>
</dbReference>
<feature type="chain" id="PRO_5011506277" evidence="1">
    <location>
        <begin position="21"/>
        <end position="883"/>
    </location>
</feature>
<dbReference type="Gene3D" id="2.60.40.3140">
    <property type="match status" value="1"/>
</dbReference>
<reference evidence="4 5" key="1">
    <citation type="submission" date="2016-10" db="EMBL/GenBank/DDBJ databases">
        <authorList>
            <person name="de Groot N.N."/>
        </authorList>
    </citation>
    <scope>NUCLEOTIDE SEQUENCE [LARGE SCALE GENOMIC DNA]</scope>
    <source>
        <strain evidence="4 5">R5</strain>
    </source>
</reference>
<dbReference type="InterPro" id="IPR024618">
    <property type="entry name" value="DUF3857"/>
</dbReference>
<dbReference type="RefSeq" id="WP_092083459.1">
    <property type="nucleotide sequence ID" value="NZ_FMZW01000014.1"/>
</dbReference>
<dbReference type="Pfam" id="PF08238">
    <property type="entry name" value="Sel1"/>
    <property type="match status" value="5"/>
</dbReference>
<dbReference type="Gene3D" id="3.10.620.30">
    <property type="match status" value="1"/>
</dbReference>
<dbReference type="InterPro" id="IPR002931">
    <property type="entry name" value="Transglutaminase-like"/>
</dbReference>
<gene>
    <name evidence="4" type="ORF">SAMN05216337_1014159</name>
</gene>
<dbReference type="Gene3D" id="1.25.40.10">
    <property type="entry name" value="Tetratricopeptide repeat domain"/>
    <property type="match status" value="1"/>
</dbReference>
<evidence type="ECO:0000313" key="4">
    <source>
        <dbReference type="EMBL" id="SDD73505.1"/>
    </source>
</evidence>
<keyword evidence="1" id="KW-0732">Signal</keyword>
<name>A0A1G6X842_9BRAD</name>
<feature type="signal peptide" evidence="1">
    <location>
        <begin position="1"/>
        <end position="20"/>
    </location>
</feature>
<dbReference type="Proteomes" id="UP000199245">
    <property type="component" value="Unassembled WGS sequence"/>
</dbReference>
<dbReference type="InterPro" id="IPR011990">
    <property type="entry name" value="TPR-like_helical_dom_sf"/>
</dbReference>
<evidence type="ECO:0000313" key="5">
    <source>
        <dbReference type="Proteomes" id="UP000199245"/>
    </source>
</evidence>
<protein>
    <submittedName>
        <fullName evidence="4">TPR repeat</fullName>
    </submittedName>
</protein>
<dbReference type="InterPro" id="IPR006597">
    <property type="entry name" value="Sel1-like"/>
</dbReference>
<dbReference type="PANTHER" id="PTHR45011:SF1">
    <property type="entry name" value="DAP3-BINDING CELL DEATH ENHANCER 1"/>
    <property type="match status" value="1"/>
</dbReference>